<keyword evidence="2" id="KW-1185">Reference proteome</keyword>
<dbReference type="Proteomes" id="UP000034350">
    <property type="component" value="Unassembled WGS sequence"/>
</dbReference>
<dbReference type="VEuPathDB" id="MicrosporidiaDB:G9O61_00g021460"/>
<dbReference type="VEuPathDB" id="MicrosporidiaDB:G9O61_00g020740"/>
<dbReference type="InterPro" id="IPR036322">
    <property type="entry name" value="WD40_repeat_dom_sf"/>
</dbReference>
<comment type="caution">
    <text evidence="1">The sequence shown here is derived from an EMBL/GenBank/DDBJ whole genome shotgun (WGS) entry which is preliminary data.</text>
</comment>
<dbReference type="OrthoDB" id="2190823at2759"/>
<evidence type="ECO:0000313" key="2">
    <source>
        <dbReference type="Proteomes" id="UP000034350"/>
    </source>
</evidence>
<dbReference type="EMBL" id="JPQZ01000044">
    <property type="protein sequence ID" value="KKO74816.1"/>
    <property type="molecule type" value="Genomic_DNA"/>
</dbReference>
<dbReference type="VEuPathDB" id="MicrosporidiaDB:AAJ76_4400033658"/>
<name>A0A0F9WB76_9MICR</name>
<dbReference type="Gene3D" id="2.130.10.10">
    <property type="entry name" value="YVTN repeat-like/Quinoprotein amine dehydrogenase"/>
    <property type="match status" value="1"/>
</dbReference>
<proteinExistence type="predicted"/>
<dbReference type="GeneID" id="36320607"/>
<dbReference type="VEuPathDB" id="MicrosporidiaDB:NCER_100774"/>
<accession>A0A0F9WB76</accession>
<dbReference type="RefSeq" id="XP_024330558.1">
    <property type="nucleotide sequence ID" value="XM_024475660.1"/>
</dbReference>
<dbReference type="SUPFAM" id="SSF50978">
    <property type="entry name" value="WD40 repeat-like"/>
    <property type="match status" value="1"/>
</dbReference>
<sequence>MKLLSTKNLIIKLTDTKLQIIDLPTLKEKHAIRKPTPQSIALFTPTILLYGQYDGTLVHFCLKTYTPTKLHTSSTKNNALCALATLDDFIYAGYSDGTLIKFKYKSSKLSVFKTYSHNLPILDIISNGEQILVSDLSGKVTSYPSLVVYDLVEPLFVFKFYIFIAEKSILYCLTRNSLSSYLQLDSYIKKYTFSRNGGVLFVMSYDRIIVYDFNNKQVIKEIQKSFIDFIYDEDRNRLIGFYDKSKEIVNNVLDDVYDEMINIVFEENKIQEKIVKINEDEEYNYNGDEYYTDEDDYYEDEYISDESDEIKRLKGSETKRLKGSEKKRSNVSTNLKNLFDDKNLEKRIKIRKKKVIDSSSSEEEISIVHNSVFPINDSQDCSLLFYNDIGYLVSIKGPEFNKVELIFHDKSKQNIELSDYNDCTIGTFYNKNILLCNTSTAFFYGKNKWTKDLSNNDAVVACTDNYVLISNGLTIVYDCDGKEIFNFYITNISYILTSSKYIFVFADKLTVIELFTSTEEYTLPCKVTWATCYNDKLYYKINNDIYTLYNKLTYLLFKDIKYPLTVIGNRLVYLNTNSKILPSPNVEFKDINFPLDVYKENIQNNTKSSVNIKKFEVDSFSSEGEW</sequence>
<evidence type="ECO:0000313" key="1">
    <source>
        <dbReference type="EMBL" id="KKO74816.1"/>
    </source>
</evidence>
<protein>
    <submittedName>
        <fullName evidence="1">Uncharacterized protein</fullName>
    </submittedName>
</protein>
<dbReference type="AlphaFoldDB" id="A0A0F9WB76"/>
<gene>
    <name evidence="1" type="ORF">AAJ76_4400033658</name>
</gene>
<organism evidence="1 2">
    <name type="scientific">Vairimorpha ceranae</name>
    <dbReference type="NCBI Taxonomy" id="40302"/>
    <lineage>
        <taxon>Eukaryota</taxon>
        <taxon>Fungi</taxon>
        <taxon>Fungi incertae sedis</taxon>
        <taxon>Microsporidia</taxon>
        <taxon>Nosematidae</taxon>
        <taxon>Vairimorpha</taxon>
    </lineage>
</organism>
<dbReference type="InterPro" id="IPR015943">
    <property type="entry name" value="WD40/YVTN_repeat-like_dom_sf"/>
</dbReference>
<reference evidence="1 2" key="1">
    <citation type="journal article" date="2015" name="Environ. Microbiol.">
        <title>Genome analyses suggest the presence of polyploidy and recent human-driven expansions in eight global populations of the honeybee pathogen Nosema ceranae.</title>
        <authorList>
            <person name="Pelin A."/>
            <person name="Selman M."/>
            <person name="Aris-Brosou S."/>
            <person name="Farinelli L."/>
            <person name="Corradi N."/>
        </authorList>
    </citation>
    <scope>NUCLEOTIDE SEQUENCE [LARGE SCALE GENOMIC DNA]</scope>
    <source>
        <strain evidence="1 2">PA08 1199</strain>
    </source>
</reference>